<dbReference type="EnsemblProtists" id="PYU1_T000969">
    <property type="protein sequence ID" value="PYU1_T000969"/>
    <property type="gene ID" value="PYU1_G000969"/>
</dbReference>
<protein>
    <submittedName>
        <fullName evidence="1">Uncharacterized protein</fullName>
    </submittedName>
</protein>
<dbReference type="InParanoid" id="K3W7M8"/>
<dbReference type="Proteomes" id="UP000019132">
    <property type="component" value="Unassembled WGS sequence"/>
</dbReference>
<dbReference type="EMBL" id="GL376620">
    <property type="status" value="NOT_ANNOTATED_CDS"/>
    <property type="molecule type" value="Genomic_DNA"/>
</dbReference>
<evidence type="ECO:0000313" key="1">
    <source>
        <dbReference type="EnsemblProtists" id="PYU1_T000969"/>
    </source>
</evidence>
<accession>K3W7M8</accession>
<evidence type="ECO:0000313" key="2">
    <source>
        <dbReference type="Proteomes" id="UP000019132"/>
    </source>
</evidence>
<dbReference type="HOGENOM" id="CLU_2927695_0_0_1"/>
<dbReference type="OMA" id="RCENPRG"/>
<reference evidence="2" key="2">
    <citation type="submission" date="2010-04" db="EMBL/GenBank/DDBJ databases">
        <authorList>
            <person name="Buell R."/>
            <person name="Hamilton J."/>
            <person name="Hostetler J."/>
        </authorList>
    </citation>
    <scope>NUCLEOTIDE SEQUENCE [LARGE SCALE GENOMIC DNA]</scope>
    <source>
        <strain evidence="2">DAOM:BR144</strain>
    </source>
</reference>
<sequence length="61" mass="7236">MAQKTSAVRQVQIRSEGISCGYPSRHCKGPRARRRNGKLHRFCEYNRDKVNLHQRALEERR</sequence>
<reference evidence="1" key="3">
    <citation type="submission" date="2015-02" db="UniProtKB">
        <authorList>
            <consortium name="EnsemblProtists"/>
        </authorList>
    </citation>
    <scope>IDENTIFICATION</scope>
    <source>
        <strain evidence="1">DAOM BR144</strain>
    </source>
</reference>
<keyword evidence="2" id="KW-1185">Reference proteome</keyword>
<organism evidence="1 2">
    <name type="scientific">Globisporangium ultimum (strain ATCC 200006 / CBS 805.95 / DAOM BR144)</name>
    <name type="common">Pythium ultimum</name>
    <dbReference type="NCBI Taxonomy" id="431595"/>
    <lineage>
        <taxon>Eukaryota</taxon>
        <taxon>Sar</taxon>
        <taxon>Stramenopiles</taxon>
        <taxon>Oomycota</taxon>
        <taxon>Peronosporomycetes</taxon>
        <taxon>Pythiales</taxon>
        <taxon>Pythiaceae</taxon>
        <taxon>Globisporangium</taxon>
    </lineage>
</organism>
<name>K3W7M8_GLOUD</name>
<dbReference type="VEuPathDB" id="FungiDB:PYU1_G000969"/>
<reference evidence="2" key="1">
    <citation type="journal article" date="2010" name="Genome Biol.">
        <title>Genome sequence of the necrotrophic plant pathogen Pythium ultimum reveals original pathogenicity mechanisms and effector repertoire.</title>
        <authorList>
            <person name="Levesque C.A."/>
            <person name="Brouwer H."/>
            <person name="Cano L."/>
            <person name="Hamilton J.P."/>
            <person name="Holt C."/>
            <person name="Huitema E."/>
            <person name="Raffaele S."/>
            <person name="Robideau G.P."/>
            <person name="Thines M."/>
            <person name="Win J."/>
            <person name="Zerillo M.M."/>
            <person name="Beakes G.W."/>
            <person name="Boore J.L."/>
            <person name="Busam D."/>
            <person name="Dumas B."/>
            <person name="Ferriera S."/>
            <person name="Fuerstenberg S.I."/>
            <person name="Gachon C.M."/>
            <person name="Gaulin E."/>
            <person name="Govers F."/>
            <person name="Grenville-Briggs L."/>
            <person name="Horner N."/>
            <person name="Hostetler J."/>
            <person name="Jiang R.H."/>
            <person name="Johnson J."/>
            <person name="Krajaejun T."/>
            <person name="Lin H."/>
            <person name="Meijer H.J."/>
            <person name="Moore B."/>
            <person name="Morris P."/>
            <person name="Phuntmart V."/>
            <person name="Puiu D."/>
            <person name="Shetty J."/>
            <person name="Stajich J.E."/>
            <person name="Tripathy S."/>
            <person name="Wawra S."/>
            <person name="van West P."/>
            <person name="Whitty B.R."/>
            <person name="Coutinho P.M."/>
            <person name="Henrissat B."/>
            <person name="Martin F."/>
            <person name="Thomas P.D."/>
            <person name="Tyler B.M."/>
            <person name="De Vries R.P."/>
            <person name="Kamoun S."/>
            <person name="Yandell M."/>
            <person name="Tisserat N."/>
            <person name="Buell C.R."/>
        </authorList>
    </citation>
    <scope>NUCLEOTIDE SEQUENCE</scope>
    <source>
        <strain evidence="2">DAOM:BR144</strain>
    </source>
</reference>
<proteinExistence type="predicted"/>
<dbReference type="AlphaFoldDB" id="K3W7M8"/>